<dbReference type="AlphaFoldDB" id="A0A371ERW1"/>
<dbReference type="InterPro" id="IPR043128">
    <property type="entry name" value="Rev_trsase/Diguanyl_cyclase"/>
</dbReference>
<evidence type="ECO:0008006" key="3">
    <source>
        <dbReference type="Google" id="ProtNLM"/>
    </source>
</evidence>
<accession>A0A371ERW1</accession>
<dbReference type="EMBL" id="QJKJ01012411">
    <property type="protein sequence ID" value="RDX68744.1"/>
    <property type="molecule type" value="Genomic_DNA"/>
</dbReference>
<feature type="non-terminal residue" evidence="1">
    <location>
        <position position="1"/>
    </location>
</feature>
<dbReference type="OrthoDB" id="1733993at2759"/>
<gene>
    <name evidence="1" type="ORF">CR513_52225</name>
</gene>
<dbReference type="Proteomes" id="UP000257109">
    <property type="component" value="Unassembled WGS sequence"/>
</dbReference>
<dbReference type="Gene3D" id="3.30.70.270">
    <property type="match status" value="1"/>
</dbReference>
<reference evidence="1" key="1">
    <citation type="submission" date="2018-05" db="EMBL/GenBank/DDBJ databases">
        <title>Draft genome of Mucuna pruriens seed.</title>
        <authorList>
            <person name="Nnadi N.E."/>
            <person name="Vos R."/>
            <person name="Hasami M.H."/>
            <person name="Devisetty U.K."/>
            <person name="Aguiy J.C."/>
        </authorList>
    </citation>
    <scope>NUCLEOTIDE SEQUENCE [LARGE SCALE GENOMIC DNA]</scope>
    <source>
        <strain evidence="1">JCA_2017</strain>
    </source>
</reference>
<protein>
    <recommendedName>
        <fullName evidence="3">Retrovirus-related Pol polyprotein from transposon 17.6</fullName>
    </recommendedName>
</protein>
<name>A0A371ERW1_MUCPR</name>
<organism evidence="1 2">
    <name type="scientific">Mucuna pruriens</name>
    <name type="common">Velvet bean</name>
    <name type="synonym">Dolichos pruriens</name>
    <dbReference type="NCBI Taxonomy" id="157652"/>
    <lineage>
        <taxon>Eukaryota</taxon>
        <taxon>Viridiplantae</taxon>
        <taxon>Streptophyta</taxon>
        <taxon>Embryophyta</taxon>
        <taxon>Tracheophyta</taxon>
        <taxon>Spermatophyta</taxon>
        <taxon>Magnoliopsida</taxon>
        <taxon>eudicotyledons</taxon>
        <taxon>Gunneridae</taxon>
        <taxon>Pentapetalae</taxon>
        <taxon>rosids</taxon>
        <taxon>fabids</taxon>
        <taxon>Fabales</taxon>
        <taxon>Fabaceae</taxon>
        <taxon>Papilionoideae</taxon>
        <taxon>50 kb inversion clade</taxon>
        <taxon>NPAAA clade</taxon>
        <taxon>indigoferoid/millettioid clade</taxon>
        <taxon>Phaseoleae</taxon>
        <taxon>Mucuna</taxon>
    </lineage>
</organism>
<proteinExistence type="predicted"/>
<evidence type="ECO:0000313" key="1">
    <source>
        <dbReference type="EMBL" id="RDX68744.1"/>
    </source>
</evidence>
<dbReference type="InterPro" id="IPR043502">
    <property type="entry name" value="DNA/RNA_pol_sf"/>
</dbReference>
<dbReference type="SUPFAM" id="SSF56672">
    <property type="entry name" value="DNA/RNA polymerases"/>
    <property type="match status" value="1"/>
</dbReference>
<evidence type="ECO:0000313" key="2">
    <source>
        <dbReference type="Proteomes" id="UP000257109"/>
    </source>
</evidence>
<keyword evidence="2" id="KW-1185">Reference proteome</keyword>
<comment type="caution">
    <text evidence="1">The sequence shown here is derived from an EMBL/GenBank/DDBJ whole genome shotgun (WGS) entry which is preliminary data.</text>
</comment>
<sequence length="116" mass="13124">MSLGLCNAPSTFQRFMISIFSDLLEDYMECHFMVIEGIVLGRLVSSRGIEVDNVKVDIISSLSNPTSLWENFSNIVLPLSKLLQKDVDFVFDQPCMDIFQELKKRLTPAPILQAPN</sequence>